<dbReference type="Pfam" id="PF00083">
    <property type="entry name" value="Sugar_tr"/>
    <property type="match status" value="1"/>
</dbReference>
<comment type="subcellular location">
    <subcellularLocation>
        <location evidence="1">Membrane</location>
        <topology evidence="1">Multi-pass membrane protein</topology>
    </subcellularLocation>
</comment>
<dbReference type="PROSITE" id="PS50850">
    <property type="entry name" value="MFS"/>
    <property type="match status" value="1"/>
</dbReference>
<evidence type="ECO:0000313" key="10">
    <source>
        <dbReference type="Proteomes" id="UP001345013"/>
    </source>
</evidence>
<accession>A0ABR0KNN5</accession>
<reference evidence="9 10" key="1">
    <citation type="submission" date="2023-08" db="EMBL/GenBank/DDBJ databases">
        <title>Black Yeasts Isolated from many extreme environments.</title>
        <authorList>
            <person name="Coleine C."/>
            <person name="Stajich J.E."/>
            <person name="Selbmann L."/>
        </authorList>
    </citation>
    <scope>NUCLEOTIDE SEQUENCE [LARGE SCALE GENOMIC DNA]</scope>
    <source>
        <strain evidence="9 10">CCFEE 5885</strain>
    </source>
</reference>
<dbReference type="InterPro" id="IPR036259">
    <property type="entry name" value="MFS_trans_sf"/>
</dbReference>
<dbReference type="PRINTS" id="PR00171">
    <property type="entry name" value="SUGRTRNSPORT"/>
</dbReference>
<feature type="transmembrane region" description="Helical" evidence="7">
    <location>
        <begin position="57"/>
        <end position="77"/>
    </location>
</feature>
<gene>
    <name evidence="9" type="ORF">LTR24_000388</name>
</gene>
<dbReference type="EMBL" id="JAVRRG010000003">
    <property type="protein sequence ID" value="KAK5102157.1"/>
    <property type="molecule type" value="Genomic_DNA"/>
</dbReference>
<feature type="domain" description="Major facilitator superfamily (MFS) profile" evidence="8">
    <location>
        <begin position="13"/>
        <end position="160"/>
    </location>
</feature>
<keyword evidence="5 7" id="KW-1133">Transmembrane helix</keyword>
<keyword evidence="10" id="KW-1185">Reference proteome</keyword>
<feature type="transmembrane region" description="Helical" evidence="7">
    <location>
        <begin position="84"/>
        <end position="102"/>
    </location>
</feature>
<keyword evidence="4 7" id="KW-0812">Transmembrane</keyword>
<protein>
    <recommendedName>
        <fullName evidence="8">Major facilitator superfamily (MFS) profile domain-containing protein</fullName>
    </recommendedName>
</protein>
<dbReference type="InterPro" id="IPR005828">
    <property type="entry name" value="MFS_sugar_transport-like"/>
</dbReference>
<organism evidence="9 10">
    <name type="scientific">Lithohypha guttulata</name>
    <dbReference type="NCBI Taxonomy" id="1690604"/>
    <lineage>
        <taxon>Eukaryota</taxon>
        <taxon>Fungi</taxon>
        <taxon>Dikarya</taxon>
        <taxon>Ascomycota</taxon>
        <taxon>Pezizomycotina</taxon>
        <taxon>Eurotiomycetes</taxon>
        <taxon>Chaetothyriomycetidae</taxon>
        <taxon>Chaetothyriales</taxon>
        <taxon>Trichomeriaceae</taxon>
        <taxon>Lithohypha</taxon>
    </lineage>
</organism>
<proteinExistence type="inferred from homology"/>
<dbReference type="InterPro" id="IPR005829">
    <property type="entry name" value="Sugar_transporter_CS"/>
</dbReference>
<evidence type="ECO:0000256" key="7">
    <source>
        <dbReference type="SAM" id="Phobius"/>
    </source>
</evidence>
<dbReference type="PROSITE" id="PS00217">
    <property type="entry name" value="SUGAR_TRANSPORT_2"/>
    <property type="match status" value="1"/>
</dbReference>
<evidence type="ECO:0000313" key="9">
    <source>
        <dbReference type="EMBL" id="KAK5102157.1"/>
    </source>
</evidence>
<keyword evidence="3" id="KW-0813">Transport</keyword>
<evidence type="ECO:0000259" key="8">
    <source>
        <dbReference type="PROSITE" id="PS50850"/>
    </source>
</evidence>
<sequence length="160" mass="17375">MGKQLGTFRAFFMVAVCCTGSFLFAYDTGIIGGVLTLDSFQKDFGYSSKQKTTVNSNANSLLQAGAFFACFFTWPFTARFGRRWSIALAAFIFCIGGILQVINTGHIAAFYVARVVSGVGVGMATVMVPMFSAEMAPKNIRGQLGSMFQFFFTVGVMTSY</sequence>
<feature type="transmembrane region" description="Helical" evidence="7">
    <location>
        <begin position="108"/>
        <end position="131"/>
    </location>
</feature>
<evidence type="ECO:0000256" key="4">
    <source>
        <dbReference type="ARBA" id="ARBA00022692"/>
    </source>
</evidence>
<dbReference type="InterPro" id="IPR050360">
    <property type="entry name" value="MFS_Sugar_Transporters"/>
</dbReference>
<dbReference type="Gene3D" id="1.20.1250.20">
    <property type="entry name" value="MFS general substrate transporter like domains"/>
    <property type="match status" value="1"/>
</dbReference>
<dbReference type="PANTHER" id="PTHR48022:SF4">
    <property type="entry name" value="MAJOR FACILITATOR SUPERFAMILY (MFS) PROFILE DOMAIN-CONTAINING PROTEIN-RELATED"/>
    <property type="match status" value="1"/>
</dbReference>
<evidence type="ECO:0000256" key="1">
    <source>
        <dbReference type="ARBA" id="ARBA00004141"/>
    </source>
</evidence>
<dbReference type="InterPro" id="IPR020846">
    <property type="entry name" value="MFS_dom"/>
</dbReference>
<evidence type="ECO:0000256" key="3">
    <source>
        <dbReference type="ARBA" id="ARBA00022448"/>
    </source>
</evidence>
<dbReference type="SUPFAM" id="SSF103473">
    <property type="entry name" value="MFS general substrate transporter"/>
    <property type="match status" value="1"/>
</dbReference>
<evidence type="ECO:0000256" key="5">
    <source>
        <dbReference type="ARBA" id="ARBA00022989"/>
    </source>
</evidence>
<dbReference type="InterPro" id="IPR003663">
    <property type="entry name" value="Sugar/inositol_transpt"/>
</dbReference>
<evidence type="ECO:0000256" key="2">
    <source>
        <dbReference type="ARBA" id="ARBA00010992"/>
    </source>
</evidence>
<comment type="caution">
    <text evidence="9">The sequence shown here is derived from an EMBL/GenBank/DDBJ whole genome shotgun (WGS) entry which is preliminary data.</text>
</comment>
<name>A0ABR0KNN5_9EURO</name>
<dbReference type="PANTHER" id="PTHR48022">
    <property type="entry name" value="PLASTIDIC GLUCOSE TRANSPORTER 4"/>
    <property type="match status" value="1"/>
</dbReference>
<keyword evidence="6 7" id="KW-0472">Membrane</keyword>
<evidence type="ECO:0000256" key="6">
    <source>
        <dbReference type="ARBA" id="ARBA00023136"/>
    </source>
</evidence>
<dbReference type="Proteomes" id="UP001345013">
    <property type="component" value="Unassembled WGS sequence"/>
</dbReference>
<comment type="similarity">
    <text evidence="2">Belongs to the major facilitator superfamily. Sugar transporter (TC 2.A.1.1) family.</text>
</comment>
<feature type="transmembrane region" description="Helical" evidence="7">
    <location>
        <begin position="12"/>
        <end position="37"/>
    </location>
</feature>